<dbReference type="InterPro" id="IPR050469">
    <property type="entry name" value="Diguanylate_Cyclase"/>
</dbReference>
<accession>A0ABQ5N959</accession>
<dbReference type="Proteomes" id="UP001208567">
    <property type="component" value="Unassembled WGS sequence"/>
</dbReference>
<evidence type="ECO:0000259" key="2">
    <source>
        <dbReference type="PROSITE" id="PS50887"/>
    </source>
</evidence>
<dbReference type="InterPro" id="IPR043128">
    <property type="entry name" value="Rev_trsase/Diguanyl_cyclase"/>
</dbReference>
<sequence>MFNINNLFKKRHALIIIFSLFTIILLCSCSTKKDNVLTAKHGKLDLSSWNFEKDGLVKLDGQWEIYPGELLEPKDFNSNNLRQAVDYFKVPNSFIATDSNKKLPKYGYATMRILVNMNPKDNGYYGIKTKYLLSASKIWINGQLVSSVGNVSTDSASAAGSYEHQLVFFNSHNSQAEIVIQMSNYNNVTGKVQDMFLGNSMQIKRSYIVNAATDIFTIGCLFIIGIYHFALHFKRKQYKEPLYFGIFSIIIALRTFLVSQRVVYEFFPNIPFSLFNKIAYLSAYAALPFIFMYFKELFKKEISDKVVTGINIASLVISLITVLTNIEFYDRFLICFEIWTVGVCIYVLYAAIKAAADKNKGSIIVLFGFIIFIASVAHDMLVQAGTLFASSLAPYGFLIFTYSQAYLLASRFSDAFIKIEKLVDENKAMYIDELTGILNRKGFYHSGGNLYNAAVITGGKFTLFYGDLNKLKSINDSFGHKEGDEAIKAAAKLLKYSLGKDDIVARISGDEFIVIAVNKASEAEAKNIIKLIYNNFYQYNLASNKPYKLSISMGYSIYEPSVDATFEELIHEADLMLYESKNKYSQDILL</sequence>
<feature type="transmembrane region" description="Helical" evidence="1">
    <location>
        <begin position="332"/>
        <end position="351"/>
    </location>
</feature>
<evidence type="ECO:0000313" key="3">
    <source>
        <dbReference type="EMBL" id="GLC31656.1"/>
    </source>
</evidence>
<dbReference type="InterPro" id="IPR000160">
    <property type="entry name" value="GGDEF_dom"/>
</dbReference>
<evidence type="ECO:0000256" key="1">
    <source>
        <dbReference type="SAM" id="Phobius"/>
    </source>
</evidence>
<dbReference type="NCBIfam" id="TIGR00254">
    <property type="entry name" value="GGDEF"/>
    <property type="match status" value="1"/>
</dbReference>
<dbReference type="Gene3D" id="3.30.70.270">
    <property type="match status" value="1"/>
</dbReference>
<name>A0ABQ5N959_9CLOT</name>
<dbReference type="PROSITE" id="PS50887">
    <property type="entry name" value="GGDEF"/>
    <property type="match status" value="1"/>
</dbReference>
<dbReference type="SUPFAM" id="SSF55073">
    <property type="entry name" value="Nucleotide cyclase"/>
    <property type="match status" value="1"/>
</dbReference>
<feature type="transmembrane region" description="Helical" evidence="1">
    <location>
        <begin position="207"/>
        <end position="230"/>
    </location>
</feature>
<feature type="transmembrane region" description="Helical" evidence="1">
    <location>
        <begin position="306"/>
        <end position="326"/>
    </location>
</feature>
<dbReference type="RefSeq" id="WP_264850987.1">
    <property type="nucleotide sequence ID" value="NZ_BRXR01000001.1"/>
</dbReference>
<feature type="transmembrane region" description="Helical" evidence="1">
    <location>
        <begin position="387"/>
        <end position="409"/>
    </location>
</feature>
<keyword evidence="1" id="KW-0472">Membrane</keyword>
<reference evidence="3 4" key="1">
    <citation type="journal article" date="2024" name="Int. J. Syst. Evol. Microbiol.">
        <title>Clostridium omnivorum sp. nov., isolated from anoxic soil under the treatment of reductive soil disinfestation.</title>
        <authorList>
            <person name="Ueki A."/>
            <person name="Tonouchi A."/>
            <person name="Kaku N."/>
            <person name="Honma S."/>
            <person name="Ueki K."/>
        </authorList>
    </citation>
    <scope>NUCLEOTIDE SEQUENCE [LARGE SCALE GENOMIC DNA]</scope>
    <source>
        <strain evidence="3 4">E14</strain>
    </source>
</reference>
<dbReference type="CDD" id="cd01949">
    <property type="entry name" value="GGDEF"/>
    <property type="match status" value="1"/>
</dbReference>
<keyword evidence="4" id="KW-1185">Reference proteome</keyword>
<dbReference type="PANTHER" id="PTHR45138:SF9">
    <property type="entry name" value="DIGUANYLATE CYCLASE DGCM-RELATED"/>
    <property type="match status" value="1"/>
</dbReference>
<feature type="transmembrane region" description="Helical" evidence="1">
    <location>
        <begin position="363"/>
        <end position="381"/>
    </location>
</feature>
<feature type="transmembrane region" description="Helical" evidence="1">
    <location>
        <begin position="274"/>
        <end position="294"/>
    </location>
</feature>
<feature type="domain" description="GGDEF" evidence="2">
    <location>
        <begin position="459"/>
        <end position="590"/>
    </location>
</feature>
<dbReference type="InterPro" id="IPR011623">
    <property type="entry name" value="7TMR_DISM_rcpt_extracell_dom1"/>
</dbReference>
<feature type="transmembrane region" description="Helical" evidence="1">
    <location>
        <begin position="242"/>
        <end position="262"/>
    </location>
</feature>
<evidence type="ECO:0000313" key="4">
    <source>
        <dbReference type="Proteomes" id="UP001208567"/>
    </source>
</evidence>
<organism evidence="3 4">
    <name type="scientific">Clostridium omnivorum</name>
    <dbReference type="NCBI Taxonomy" id="1604902"/>
    <lineage>
        <taxon>Bacteria</taxon>
        <taxon>Bacillati</taxon>
        <taxon>Bacillota</taxon>
        <taxon>Clostridia</taxon>
        <taxon>Eubacteriales</taxon>
        <taxon>Clostridiaceae</taxon>
        <taxon>Clostridium</taxon>
    </lineage>
</organism>
<dbReference type="SMART" id="SM00267">
    <property type="entry name" value="GGDEF"/>
    <property type="match status" value="1"/>
</dbReference>
<dbReference type="Pfam" id="PF07695">
    <property type="entry name" value="7TMR-DISM_7TM"/>
    <property type="match status" value="1"/>
</dbReference>
<dbReference type="InterPro" id="IPR029787">
    <property type="entry name" value="Nucleotide_cyclase"/>
</dbReference>
<protein>
    <submittedName>
        <fullName evidence="3">Diguanylate cyclase</fullName>
    </submittedName>
</protein>
<gene>
    <name evidence="3" type="ORF">bsdE14_30660</name>
</gene>
<dbReference type="EMBL" id="BRXR01000001">
    <property type="protein sequence ID" value="GLC31656.1"/>
    <property type="molecule type" value="Genomic_DNA"/>
</dbReference>
<comment type="caution">
    <text evidence="3">The sequence shown here is derived from an EMBL/GenBank/DDBJ whole genome shotgun (WGS) entry which is preliminary data.</text>
</comment>
<dbReference type="Pfam" id="PF00990">
    <property type="entry name" value="GGDEF"/>
    <property type="match status" value="1"/>
</dbReference>
<keyword evidence="1" id="KW-0812">Transmembrane</keyword>
<proteinExistence type="predicted"/>
<dbReference type="PANTHER" id="PTHR45138">
    <property type="entry name" value="REGULATORY COMPONENTS OF SENSORY TRANSDUCTION SYSTEM"/>
    <property type="match status" value="1"/>
</dbReference>
<keyword evidence="1" id="KW-1133">Transmembrane helix</keyword>